<dbReference type="InterPro" id="IPR036390">
    <property type="entry name" value="WH_DNA-bd_sf"/>
</dbReference>
<comment type="caution">
    <text evidence="2">The sequence shown here is derived from an EMBL/GenBank/DDBJ whole genome shotgun (WGS) entry which is preliminary data.</text>
</comment>
<evidence type="ECO:0000313" key="2">
    <source>
        <dbReference type="EMBL" id="MFD2588914.1"/>
    </source>
</evidence>
<dbReference type="RefSeq" id="WP_377768378.1">
    <property type="nucleotide sequence ID" value="NZ_JBHULB010000082.1"/>
</dbReference>
<dbReference type="EMBL" id="JBHULB010000082">
    <property type="protein sequence ID" value="MFD2588914.1"/>
    <property type="molecule type" value="Genomic_DNA"/>
</dbReference>
<accession>A0ABW5N166</accession>
<reference evidence="3" key="1">
    <citation type="journal article" date="2019" name="Int. J. Syst. Evol. Microbiol.">
        <title>The Global Catalogue of Microorganisms (GCM) 10K type strain sequencing project: providing services to taxonomists for standard genome sequencing and annotation.</title>
        <authorList>
            <consortium name="The Broad Institute Genomics Platform"/>
            <consortium name="The Broad Institute Genome Sequencing Center for Infectious Disease"/>
            <person name="Wu L."/>
            <person name="Ma J."/>
        </authorList>
    </citation>
    <scope>NUCLEOTIDE SEQUENCE [LARGE SCALE GENOMIC DNA]</scope>
    <source>
        <strain evidence="3">KCTC 52368</strain>
    </source>
</reference>
<gene>
    <name evidence="2" type="ORF">ACFSQJ_18455</name>
</gene>
<name>A0ABW5N166_9FLAO</name>
<proteinExistence type="predicted"/>
<feature type="region of interest" description="Disordered" evidence="1">
    <location>
        <begin position="113"/>
        <end position="136"/>
    </location>
</feature>
<protein>
    <submittedName>
        <fullName evidence="2">Helix-turn-helix domain-containing protein</fullName>
    </submittedName>
</protein>
<dbReference type="SUPFAM" id="SSF46785">
    <property type="entry name" value="Winged helix' DNA-binding domain"/>
    <property type="match status" value="1"/>
</dbReference>
<evidence type="ECO:0000313" key="3">
    <source>
        <dbReference type="Proteomes" id="UP001597526"/>
    </source>
</evidence>
<dbReference type="Gene3D" id="1.10.10.10">
    <property type="entry name" value="Winged helix-like DNA-binding domain superfamily/Winged helix DNA-binding domain"/>
    <property type="match status" value="1"/>
</dbReference>
<evidence type="ECO:0000256" key="1">
    <source>
        <dbReference type="SAM" id="MobiDB-lite"/>
    </source>
</evidence>
<sequence length="150" mass="17704">MKATDRNFQGIWIPKLIYLNTEVNWYAKILFLEIHSFTEHGKECYMSNKYISSFLKISERQVSRYISELKALGWIEEVSFDGRKRYLRSMLQFSFKAVDSELTVLSRQHGNSYRNSIDNNDHHNKPITKQPKNSITSLKVNIENRSPILE</sequence>
<dbReference type="Proteomes" id="UP001597526">
    <property type="component" value="Unassembled WGS sequence"/>
</dbReference>
<organism evidence="2 3">
    <name type="scientific">Croceitalea marina</name>
    <dbReference type="NCBI Taxonomy" id="1775166"/>
    <lineage>
        <taxon>Bacteria</taxon>
        <taxon>Pseudomonadati</taxon>
        <taxon>Bacteroidota</taxon>
        <taxon>Flavobacteriia</taxon>
        <taxon>Flavobacteriales</taxon>
        <taxon>Flavobacteriaceae</taxon>
        <taxon>Croceitalea</taxon>
    </lineage>
</organism>
<keyword evidence="3" id="KW-1185">Reference proteome</keyword>
<dbReference type="Pfam" id="PF13730">
    <property type="entry name" value="HTH_36"/>
    <property type="match status" value="1"/>
</dbReference>
<dbReference type="InterPro" id="IPR036388">
    <property type="entry name" value="WH-like_DNA-bd_sf"/>
</dbReference>